<gene>
    <name evidence="1" type="ORF">BKA03_000259</name>
</gene>
<evidence type="ECO:0000313" key="2">
    <source>
        <dbReference type="Proteomes" id="UP000547973"/>
    </source>
</evidence>
<dbReference type="Proteomes" id="UP000547973">
    <property type="component" value="Unassembled WGS sequence"/>
</dbReference>
<protein>
    <submittedName>
        <fullName evidence="1">Uncharacterized protein</fullName>
    </submittedName>
</protein>
<reference evidence="1 2" key="1">
    <citation type="submission" date="2020-07" db="EMBL/GenBank/DDBJ databases">
        <title>Sequencing the genomes of 1000 actinobacteria strains.</title>
        <authorList>
            <person name="Klenk H.-P."/>
        </authorList>
    </citation>
    <scope>NUCLEOTIDE SEQUENCE [LARGE SCALE GENOMIC DNA]</scope>
    <source>
        <strain evidence="1 2">DSM 19970</strain>
    </source>
</reference>
<accession>A0A7Z0CIX5</accession>
<name>A0A7Z0CIX5_9MICO</name>
<evidence type="ECO:0000313" key="1">
    <source>
        <dbReference type="EMBL" id="NYI40140.1"/>
    </source>
</evidence>
<dbReference type="OrthoDB" id="5148113at2"/>
<keyword evidence="2" id="KW-1185">Reference proteome</keyword>
<dbReference type="AlphaFoldDB" id="A0A7Z0CIX5"/>
<proteinExistence type="predicted"/>
<sequence>MTDTTDTPITRVDLDGSEREFLYLLETTSATRYYLRATKERGLEVLRARGDGRTMTSAHDNAWQRCTGIVSHGLDLTESPDPMTAPINPDDVVPMVLRVDAFHVYDYRVPGGLLDTTDYWWKQRPVTRIVRLDEMPPEGQRAKAEEYGDRP</sequence>
<comment type="caution">
    <text evidence="1">The sequence shown here is derived from an EMBL/GenBank/DDBJ whole genome shotgun (WGS) entry which is preliminary data.</text>
</comment>
<dbReference type="RefSeq" id="WP_062074869.1">
    <property type="nucleotide sequence ID" value="NZ_BBRC01000004.1"/>
</dbReference>
<organism evidence="1 2">
    <name type="scientific">Demequina lutea</name>
    <dbReference type="NCBI Taxonomy" id="431489"/>
    <lineage>
        <taxon>Bacteria</taxon>
        <taxon>Bacillati</taxon>
        <taxon>Actinomycetota</taxon>
        <taxon>Actinomycetes</taxon>
        <taxon>Micrococcales</taxon>
        <taxon>Demequinaceae</taxon>
        <taxon>Demequina</taxon>
    </lineage>
</organism>
<dbReference type="EMBL" id="JACBZO010000001">
    <property type="protein sequence ID" value="NYI40140.1"/>
    <property type="molecule type" value="Genomic_DNA"/>
</dbReference>